<dbReference type="Pfam" id="PF00756">
    <property type="entry name" value="Esterase"/>
    <property type="match status" value="1"/>
</dbReference>
<reference evidence="3 4" key="1">
    <citation type="submission" date="2023-01" db="EMBL/GenBank/DDBJ databases">
        <title>Description of Helicobacter ibis sp. nov. isolated from faecal droppings of black-faced ibis (Theristicus melanopis).</title>
        <authorList>
            <person name="Lopez-Cantillo M."/>
            <person name="Vidal-Veuthey B."/>
            <person name="Mella A."/>
            <person name="De La Haba R."/>
            <person name="Collado L."/>
        </authorList>
    </citation>
    <scope>NUCLEOTIDE SEQUENCE [LARGE SCALE GENOMIC DNA]</scope>
    <source>
        <strain evidence="3 4">A82</strain>
    </source>
</reference>
<evidence type="ECO:0000313" key="3">
    <source>
        <dbReference type="EMBL" id="MDA3968631.1"/>
    </source>
</evidence>
<evidence type="ECO:0000313" key="4">
    <source>
        <dbReference type="Proteomes" id="UP001210261"/>
    </source>
</evidence>
<dbReference type="RefSeq" id="WP_271021000.1">
    <property type="nucleotide sequence ID" value="NZ_JAQHXR010000001.1"/>
</dbReference>
<accession>A0ABT4VD55</accession>
<evidence type="ECO:0000256" key="2">
    <source>
        <dbReference type="ARBA" id="ARBA00022801"/>
    </source>
</evidence>
<dbReference type="PANTHER" id="PTHR40841">
    <property type="entry name" value="SIDEROPHORE TRIACETYLFUSARININE C ESTERASE"/>
    <property type="match status" value="1"/>
</dbReference>
<dbReference type="Proteomes" id="UP001210261">
    <property type="component" value="Unassembled WGS sequence"/>
</dbReference>
<comment type="similarity">
    <text evidence="1">Belongs to the esterase D family.</text>
</comment>
<protein>
    <submittedName>
        <fullName evidence="3">Alpha/beta hydrolase-fold protein</fullName>
    </submittedName>
</protein>
<dbReference type="InterPro" id="IPR052558">
    <property type="entry name" value="Siderophore_Hydrolase_D"/>
</dbReference>
<proteinExistence type="inferred from homology"/>
<dbReference type="Gene3D" id="3.40.50.1820">
    <property type="entry name" value="alpha/beta hydrolase"/>
    <property type="match status" value="1"/>
</dbReference>
<dbReference type="GO" id="GO:0016787">
    <property type="term" value="F:hydrolase activity"/>
    <property type="evidence" value="ECO:0007669"/>
    <property type="project" value="UniProtKB-KW"/>
</dbReference>
<comment type="caution">
    <text evidence="3">The sequence shown here is derived from an EMBL/GenBank/DDBJ whole genome shotgun (WGS) entry which is preliminary data.</text>
</comment>
<evidence type="ECO:0000256" key="1">
    <source>
        <dbReference type="ARBA" id="ARBA00005622"/>
    </source>
</evidence>
<dbReference type="EMBL" id="JAQHXR010000001">
    <property type="protein sequence ID" value="MDA3968631.1"/>
    <property type="molecule type" value="Genomic_DNA"/>
</dbReference>
<sequence length="168" mass="19254">MVVGIGHKGDVAFDRKRRTYDYLPQYNLQGSGGAYEFLSFIKDRVLPLSTKLIEDKIKTNIDSKILFGHSFGGIFTLYTLLEDSLLFDEYFIVSPSLWSEPKFGSLEIKECPKFVYYLWGGNEAKKTQESIPHINFAKDFALKNPKCNISYKEVANKNHGEMIEVGFF</sequence>
<dbReference type="SUPFAM" id="SSF53474">
    <property type="entry name" value="alpha/beta-Hydrolases"/>
    <property type="match status" value="1"/>
</dbReference>
<organism evidence="3 4">
    <name type="scientific">Helicobacter ibis</name>
    <dbReference type="NCBI Taxonomy" id="2962633"/>
    <lineage>
        <taxon>Bacteria</taxon>
        <taxon>Pseudomonadati</taxon>
        <taxon>Campylobacterota</taxon>
        <taxon>Epsilonproteobacteria</taxon>
        <taxon>Campylobacterales</taxon>
        <taxon>Helicobacteraceae</taxon>
        <taxon>Helicobacter</taxon>
    </lineage>
</organism>
<gene>
    <name evidence="3" type="ORF">PF021_02955</name>
</gene>
<name>A0ABT4VD55_9HELI</name>
<dbReference type="PANTHER" id="PTHR40841:SF2">
    <property type="entry name" value="SIDEROPHORE-DEGRADING ESTERASE (EUROFUNG)"/>
    <property type="match status" value="1"/>
</dbReference>
<dbReference type="InterPro" id="IPR000801">
    <property type="entry name" value="Esterase-like"/>
</dbReference>
<dbReference type="InterPro" id="IPR029058">
    <property type="entry name" value="AB_hydrolase_fold"/>
</dbReference>
<keyword evidence="2 3" id="KW-0378">Hydrolase</keyword>
<keyword evidence="4" id="KW-1185">Reference proteome</keyword>